<protein>
    <submittedName>
        <fullName evidence="1">Uncharacterized protein</fullName>
    </submittedName>
</protein>
<comment type="caution">
    <text evidence="1">The sequence shown here is derived from an EMBL/GenBank/DDBJ whole genome shotgun (WGS) entry which is preliminary data.</text>
</comment>
<reference evidence="1" key="1">
    <citation type="journal article" date="2015" name="Nature">
        <title>Complex archaea that bridge the gap between prokaryotes and eukaryotes.</title>
        <authorList>
            <person name="Spang A."/>
            <person name="Saw J.H."/>
            <person name="Jorgensen S.L."/>
            <person name="Zaremba-Niedzwiedzka K."/>
            <person name="Martijn J."/>
            <person name="Lind A.E."/>
            <person name="van Eijk R."/>
            <person name="Schleper C."/>
            <person name="Guy L."/>
            <person name="Ettema T.J."/>
        </authorList>
    </citation>
    <scope>NUCLEOTIDE SEQUENCE</scope>
</reference>
<evidence type="ECO:0000313" key="1">
    <source>
        <dbReference type="EMBL" id="KKM76400.1"/>
    </source>
</evidence>
<sequence length="140" mass="15793">MRALFNILERRFKGDNQLVKVGRKLYEGFAGEREKSVLPYIEVTFGNTEVLDTFATDFEDVETDFTINTKDVRTSSVDAIMRAVRRVYKDAIDESDELSLVVLRYNGSDGPTVEDGVYRATMSFIASVQRKVLLPAVRGA</sequence>
<dbReference type="AlphaFoldDB" id="A0A0F9MI82"/>
<name>A0A0F9MI82_9ZZZZ</name>
<accession>A0A0F9MI82</accession>
<proteinExistence type="predicted"/>
<gene>
    <name evidence="1" type="ORF">LCGC14_1380560</name>
</gene>
<organism evidence="1">
    <name type="scientific">marine sediment metagenome</name>
    <dbReference type="NCBI Taxonomy" id="412755"/>
    <lineage>
        <taxon>unclassified sequences</taxon>
        <taxon>metagenomes</taxon>
        <taxon>ecological metagenomes</taxon>
    </lineage>
</organism>
<dbReference type="EMBL" id="LAZR01008815">
    <property type="protein sequence ID" value="KKM76400.1"/>
    <property type="molecule type" value="Genomic_DNA"/>
</dbReference>